<evidence type="ECO:0000313" key="1">
    <source>
        <dbReference type="EMBL" id="KLU06232.1"/>
    </source>
</evidence>
<evidence type="ECO:0000313" key="2">
    <source>
        <dbReference type="Proteomes" id="UP000036367"/>
    </source>
</evidence>
<dbReference type="EMBL" id="LECT01000015">
    <property type="protein sequence ID" value="KLU06232.1"/>
    <property type="molecule type" value="Genomic_DNA"/>
</dbReference>
<protein>
    <submittedName>
        <fullName evidence="1">Uncharacterized protein</fullName>
    </submittedName>
</protein>
<dbReference type="Proteomes" id="UP000036367">
    <property type="component" value="Unassembled WGS sequence"/>
</dbReference>
<organism evidence="1 2">
    <name type="scientific">Rhodopirellula islandica</name>
    <dbReference type="NCBI Taxonomy" id="595434"/>
    <lineage>
        <taxon>Bacteria</taxon>
        <taxon>Pseudomonadati</taxon>
        <taxon>Planctomycetota</taxon>
        <taxon>Planctomycetia</taxon>
        <taxon>Pirellulales</taxon>
        <taxon>Pirellulaceae</taxon>
        <taxon>Rhodopirellula</taxon>
    </lineage>
</organism>
<gene>
    <name evidence="1" type="ORF">RISK_001443</name>
</gene>
<accession>A0A0J1BI66</accession>
<keyword evidence="2" id="KW-1185">Reference proteome</keyword>
<dbReference type="AlphaFoldDB" id="A0A0J1BI66"/>
<proteinExistence type="predicted"/>
<reference evidence="1" key="1">
    <citation type="submission" date="2015-05" db="EMBL/GenBank/DDBJ databases">
        <title>Permanent draft genome of Rhodopirellula islandicus K833.</title>
        <authorList>
            <person name="Kizina J."/>
            <person name="Richter M."/>
            <person name="Glockner F.O."/>
            <person name="Harder J."/>
        </authorList>
    </citation>
    <scope>NUCLEOTIDE SEQUENCE [LARGE SCALE GENOMIC DNA]</scope>
    <source>
        <strain evidence="1">K833</strain>
    </source>
</reference>
<comment type="caution">
    <text evidence="1">The sequence shown here is derived from an EMBL/GenBank/DDBJ whole genome shotgun (WGS) entry which is preliminary data.</text>
</comment>
<sequence>MQPHPIPMCPHEENRGVRCHRMFGEDSFGVAKWNVGKDVCLTQRFFAHTNVL</sequence>
<name>A0A0J1BI66_RHOIS</name>